<evidence type="ECO:0000256" key="2">
    <source>
        <dbReference type="ARBA" id="ARBA00023125"/>
    </source>
</evidence>
<dbReference type="Pfam" id="PF06719">
    <property type="entry name" value="AraC_N"/>
    <property type="match status" value="1"/>
</dbReference>
<evidence type="ECO:0000256" key="3">
    <source>
        <dbReference type="ARBA" id="ARBA00023163"/>
    </source>
</evidence>
<dbReference type="SUPFAM" id="SSF46689">
    <property type="entry name" value="Homeodomain-like"/>
    <property type="match status" value="2"/>
</dbReference>
<dbReference type="PROSITE" id="PS01124">
    <property type="entry name" value="HTH_ARAC_FAMILY_2"/>
    <property type="match status" value="1"/>
</dbReference>
<dbReference type="Pfam" id="PF12833">
    <property type="entry name" value="HTH_18"/>
    <property type="match status" value="1"/>
</dbReference>
<dbReference type="PANTHER" id="PTHR43436">
    <property type="entry name" value="ARAC-FAMILY TRANSCRIPTIONAL REGULATOR"/>
    <property type="match status" value="1"/>
</dbReference>
<evidence type="ECO:0000259" key="5">
    <source>
        <dbReference type="PROSITE" id="PS01124"/>
    </source>
</evidence>
<dbReference type="InterPro" id="IPR009057">
    <property type="entry name" value="Homeodomain-like_sf"/>
</dbReference>
<dbReference type="SMART" id="SM00342">
    <property type="entry name" value="HTH_ARAC"/>
    <property type="match status" value="1"/>
</dbReference>
<dbReference type="PROSITE" id="PS00041">
    <property type="entry name" value="HTH_ARAC_FAMILY_1"/>
    <property type="match status" value="1"/>
</dbReference>
<dbReference type="InterPro" id="IPR018060">
    <property type="entry name" value="HTH_AraC"/>
</dbReference>
<dbReference type="EMBL" id="CP012159">
    <property type="protein sequence ID" value="AKT38174.1"/>
    <property type="molecule type" value="Genomic_DNA"/>
</dbReference>
<reference evidence="6 7" key="1">
    <citation type="submission" date="2015-07" db="EMBL/GenBank/DDBJ databases">
        <title>Genome analysis of myxobacterium Chondromyces crocatus Cm c5 reveals a high potential for natural compound synthesis and the genetic basis for the loss of fruiting body formation.</title>
        <authorList>
            <person name="Zaburannyi N."/>
            <person name="Bunk B."/>
            <person name="Maier J."/>
            <person name="Overmann J."/>
            <person name="Mueller R."/>
        </authorList>
    </citation>
    <scope>NUCLEOTIDE SEQUENCE [LARGE SCALE GENOMIC DNA]</scope>
    <source>
        <strain evidence="6 7">Cm c5</strain>
    </source>
</reference>
<keyword evidence="1" id="KW-0805">Transcription regulation</keyword>
<dbReference type="OrthoDB" id="9802263at2"/>
<evidence type="ECO:0000256" key="4">
    <source>
        <dbReference type="SAM" id="MobiDB-lite"/>
    </source>
</evidence>
<proteinExistence type="predicted"/>
<keyword evidence="7" id="KW-1185">Reference proteome</keyword>
<dbReference type="PATRIC" id="fig|52.7.peg.2503"/>
<feature type="compositionally biased region" description="Basic and acidic residues" evidence="4">
    <location>
        <begin position="288"/>
        <end position="303"/>
    </location>
</feature>
<keyword evidence="2" id="KW-0238">DNA-binding</keyword>
<evidence type="ECO:0000256" key="1">
    <source>
        <dbReference type="ARBA" id="ARBA00023015"/>
    </source>
</evidence>
<dbReference type="GO" id="GO:0043565">
    <property type="term" value="F:sequence-specific DNA binding"/>
    <property type="evidence" value="ECO:0007669"/>
    <property type="project" value="InterPro"/>
</dbReference>
<feature type="region of interest" description="Disordered" evidence="4">
    <location>
        <begin position="284"/>
        <end position="303"/>
    </location>
</feature>
<dbReference type="STRING" id="52.CMC5_023170"/>
<dbReference type="RefSeq" id="WP_050430449.1">
    <property type="nucleotide sequence ID" value="NZ_CP012159.1"/>
</dbReference>
<evidence type="ECO:0000313" key="7">
    <source>
        <dbReference type="Proteomes" id="UP000067626"/>
    </source>
</evidence>
<dbReference type="Proteomes" id="UP000067626">
    <property type="component" value="Chromosome"/>
</dbReference>
<accession>A0A0K1EBF1</accession>
<evidence type="ECO:0000313" key="6">
    <source>
        <dbReference type="EMBL" id="AKT38174.1"/>
    </source>
</evidence>
<sequence>MQKRTALVAALADTIARHATPDADTRTPVERLFIGHRSGSTPPAYTLQWPCLTLVVQGAKTITVGTQRLRYDAGDYLLVTRDLPVSSRTVEGSPTRPQLGLALAIDPTVLTQLLARAPLKPTLGEPAPALAVRRADEDLLDALRRLLALLDRPRDIPALAPLHEQEVLYRVLTGPLGPALVRIASDESQSTGVGRALAWLRAHYTEPLRIEDLAHHAGMSVSSLHHRFKAATSLTPLQVQKHLRLHEARRLILVDQLDVGTAGFRVGYQTHAQFSREYRRLYGNPPADDLRRHRPREAVSRRV</sequence>
<dbReference type="GO" id="GO:0003700">
    <property type="term" value="F:DNA-binding transcription factor activity"/>
    <property type="evidence" value="ECO:0007669"/>
    <property type="project" value="InterPro"/>
</dbReference>
<dbReference type="PANTHER" id="PTHR43436:SF1">
    <property type="entry name" value="TRANSCRIPTIONAL REGULATORY PROTEIN"/>
    <property type="match status" value="1"/>
</dbReference>
<gene>
    <name evidence="6" type="primary">araC</name>
    <name evidence="6" type="ORF">CMC5_023170</name>
</gene>
<feature type="domain" description="HTH araC/xylS-type" evidence="5">
    <location>
        <begin position="194"/>
        <end position="292"/>
    </location>
</feature>
<protein>
    <submittedName>
        <fullName evidence="6">AraC family transcriptional regulator</fullName>
    </submittedName>
</protein>
<keyword evidence="3" id="KW-0804">Transcription</keyword>
<dbReference type="InterPro" id="IPR009594">
    <property type="entry name" value="Tscrpt_reg_HTH_AraC_N"/>
</dbReference>
<dbReference type="Gene3D" id="1.10.10.60">
    <property type="entry name" value="Homeodomain-like"/>
    <property type="match status" value="1"/>
</dbReference>
<dbReference type="InterPro" id="IPR018062">
    <property type="entry name" value="HTH_AraC-typ_CS"/>
</dbReference>
<name>A0A0K1EBF1_CHOCO</name>
<dbReference type="AlphaFoldDB" id="A0A0K1EBF1"/>
<dbReference type="KEGG" id="ccro:CMC5_023170"/>
<organism evidence="6 7">
    <name type="scientific">Chondromyces crocatus</name>
    <dbReference type="NCBI Taxonomy" id="52"/>
    <lineage>
        <taxon>Bacteria</taxon>
        <taxon>Pseudomonadati</taxon>
        <taxon>Myxococcota</taxon>
        <taxon>Polyangia</taxon>
        <taxon>Polyangiales</taxon>
        <taxon>Polyangiaceae</taxon>
        <taxon>Chondromyces</taxon>
    </lineage>
</organism>